<dbReference type="InterPro" id="IPR050556">
    <property type="entry name" value="Type_II_TA_system_RNase"/>
</dbReference>
<dbReference type="GO" id="GO:0016787">
    <property type="term" value="F:hydrolase activity"/>
    <property type="evidence" value="ECO:0007669"/>
    <property type="project" value="UniProtKB-KW"/>
</dbReference>
<dbReference type="EC" id="3.1.-.-" evidence="8"/>
<dbReference type="PANTHER" id="PTHR33653">
    <property type="entry name" value="RIBONUCLEASE VAPC2"/>
    <property type="match status" value="1"/>
</dbReference>
<accession>A0A077MAK5</accession>
<dbReference type="Proteomes" id="UP000035720">
    <property type="component" value="Unassembled WGS sequence"/>
</dbReference>
<dbReference type="Pfam" id="PF01850">
    <property type="entry name" value="PIN"/>
    <property type="match status" value="1"/>
</dbReference>
<evidence type="ECO:0000256" key="2">
    <source>
        <dbReference type="ARBA" id="ARBA00022649"/>
    </source>
</evidence>
<evidence type="ECO:0000256" key="7">
    <source>
        <dbReference type="ARBA" id="ARBA00038093"/>
    </source>
</evidence>
<dbReference type="EMBL" id="CAJC01000183">
    <property type="protein sequence ID" value="CCI54381.1"/>
    <property type="molecule type" value="Genomic_DNA"/>
</dbReference>
<dbReference type="InterPro" id="IPR029060">
    <property type="entry name" value="PIN-like_dom_sf"/>
</dbReference>
<dbReference type="RefSeq" id="WP_084733513.1">
    <property type="nucleotide sequence ID" value="NZ_HF571038.1"/>
</dbReference>
<dbReference type="GO" id="GO:0000287">
    <property type="term" value="F:magnesium ion binding"/>
    <property type="evidence" value="ECO:0007669"/>
    <property type="project" value="UniProtKB-UniRule"/>
</dbReference>
<dbReference type="STRING" id="1193518.BN13_70005"/>
<dbReference type="CDD" id="cd18731">
    <property type="entry name" value="PIN_NgFitB-like"/>
    <property type="match status" value="1"/>
</dbReference>
<feature type="domain" description="PIN" evidence="9">
    <location>
        <begin position="2"/>
        <end position="120"/>
    </location>
</feature>
<comment type="caution">
    <text evidence="10">The sequence shown here is derived from an EMBL/GenBank/DDBJ whole genome shotgun (WGS) entry which is preliminary data.</text>
</comment>
<proteinExistence type="inferred from homology"/>
<evidence type="ECO:0000256" key="4">
    <source>
        <dbReference type="ARBA" id="ARBA00022723"/>
    </source>
</evidence>
<evidence type="ECO:0000313" key="10">
    <source>
        <dbReference type="EMBL" id="CCI54381.1"/>
    </source>
</evidence>
<sequence length="167" mass="17408">MIILDTNVISEAMRGPAADPRVIAWLRSLPQSPVTTTINRSEILAGIALLPDGRRSGLLRQRADAVFLGLGVCLPLTDACASHYADIVANRSRMGRPIGGFDALIAAIARVSRAQLATRDISGFEGTGVELIDPWAIDPAGDPVLAEVGRDSGLLDGDGVGGDELPG</sequence>
<evidence type="ECO:0000256" key="3">
    <source>
        <dbReference type="ARBA" id="ARBA00022722"/>
    </source>
</evidence>
<evidence type="ECO:0000256" key="1">
    <source>
        <dbReference type="ARBA" id="ARBA00001946"/>
    </source>
</evidence>
<keyword evidence="2 8" id="KW-1277">Toxin-antitoxin system</keyword>
<dbReference type="Gene3D" id="3.40.50.1010">
    <property type="entry name" value="5'-nuclease"/>
    <property type="match status" value="1"/>
</dbReference>
<comment type="function">
    <text evidence="8">Toxic component of a toxin-antitoxin (TA) system. An RNase.</text>
</comment>
<keyword evidence="8" id="KW-0800">Toxin</keyword>
<comment type="cofactor">
    <cofactor evidence="1 8">
        <name>Mg(2+)</name>
        <dbReference type="ChEBI" id="CHEBI:18420"/>
    </cofactor>
</comment>
<reference evidence="10 11" key="1">
    <citation type="journal article" date="2013" name="ISME J.">
        <title>A metabolic model for members of the genus Tetrasphaera involved in enhanced biological phosphorus removal.</title>
        <authorList>
            <person name="Kristiansen R."/>
            <person name="Nguyen H.T.T."/>
            <person name="Saunders A.M."/>
            <person name="Nielsen J.L."/>
            <person name="Wimmer R."/>
            <person name="Le V.Q."/>
            <person name="McIlroy S.J."/>
            <person name="Petrovski S."/>
            <person name="Seviour R.J."/>
            <person name="Calteau A."/>
            <person name="Nielsen K.L."/>
            <person name="Nielsen P.H."/>
        </authorList>
    </citation>
    <scope>NUCLEOTIDE SEQUENCE [LARGE SCALE GENOMIC DNA]</scope>
    <source>
        <strain evidence="10 11">Ben 74</strain>
    </source>
</reference>
<evidence type="ECO:0000313" key="11">
    <source>
        <dbReference type="Proteomes" id="UP000035720"/>
    </source>
</evidence>
<dbReference type="SUPFAM" id="SSF88723">
    <property type="entry name" value="PIN domain-like"/>
    <property type="match status" value="1"/>
</dbReference>
<dbReference type="GO" id="GO:0004540">
    <property type="term" value="F:RNA nuclease activity"/>
    <property type="evidence" value="ECO:0007669"/>
    <property type="project" value="InterPro"/>
</dbReference>
<keyword evidence="3 8" id="KW-0540">Nuclease</keyword>
<evidence type="ECO:0000259" key="9">
    <source>
        <dbReference type="Pfam" id="PF01850"/>
    </source>
</evidence>
<keyword evidence="4 8" id="KW-0479">Metal-binding</keyword>
<name>A0A077MAK5_9MICO</name>
<dbReference type="OrthoDB" id="9804823at2"/>
<evidence type="ECO:0000256" key="6">
    <source>
        <dbReference type="ARBA" id="ARBA00022842"/>
    </source>
</evidence>
<evidence type="ECO:0000256" key="8">
    <source>
        <dbReference type="HAMAP-Rule" id="MF_00265"/>
    </source>
</evidence>
<dbReference type="PANTHER" id="PTHR33653:SF1">
    <property type="entry name" value="RIBONUCLEASE VAPC2"/>
    <property type="match status" value="1"/>
</dbReference>
<dbReference type="GO" id="GO:0090729">
    <property type="term" value="F:toxin activity"/>
    <property type="evidence" value="ECO:0007669"/>
    <property type="project" value="UniProtKB-KW"/>
</dbReference>
<keyword evidence="6 8" id="KW-0460">Magnesium</keyword>
<feature type="binding site" evidence="8">
    <location>
        <position position="5"/>
    </location>
    <ligand>
        <name>Mg(2+)</name>
        <dbReference type="ChEBI" id="CHEBI:18420"/>
    </ligand>
</feature>
<keyword evidence="5 8" id="KW-0378">Hydrolase</keyword>
<dbReference type="InterPro" id="IPR002716">
    <property type="entry name" value="PIN_dom"/>
</dbReference>
<evidence type="ECO:0000256" key="5">
    <source>
        <dbReference type="ARBA" id="ARBA00022801"/>
    </source>
</evidence>
<gene>
    <name evidence="8" type="primary">vapC</name>
    <name evidence="10" type="ORF">BN13_70005</name>
</gene>
<dbReference type="InterPro" id="IPR022907">
    <property type="entry name" value="VapC_family"/>
</dbReference>
<protein>
    <recommendedName>
        <fullName evidence="8">Ribonuclease VapC</fullName>
        <shortName evidence="8">RNase VapC</shortName>
        <ecNumber evidence="8">3.1.-.-</ecNumber>
    </recommendedName>
    <alternativeName>
        <fullName evidence="8">Toxin VapC</fullName>
    </alternativeName>
</protein>
<dbReference type="HAMAP" id="MF_00265">
    <property type="entry name" value="VapC_Nob1"/>
    <property type="match status" value="1"/>
</dbReference>
<feature type="binding site" evidence="8">
    <location>
        <position position="102"/>
    </location>
    <ligand>
        <name>Mg(2+)</name>
        <dbReference type="ChEBI" id="CHEBI:18420"/>
    </ligand>
</feature>
<comment type="similarity">
    <text evidence="7 8">Belongs to the PINc/VapC protein family.</text>
</comment>
<organism evidence="10 11">
    <name type="scientific">Nostocoides jenkinsii Ben 74</name>
    <dbReference type="NCBI Taxonomy" id="1193518"/>
    <lineage>
        <taxon>Bacteria</taxon>
        <taxon>Bacillati</taxon>
        <taxon>Actinomycetota</taxon>
        <taxon>Actinomycetes</taxon>
        <taxon>Micrococcales</taxon>
        <taxon>Intrasporangiaceae</taxon>
        <taxon>Nostocoides</taxon>
    </lineage>
</organism>
<keyword evidence="11" id="KW-1185">Reference proteome</keyword>
<dbReference type="AlphaFoldDB" id="A0A077MAK5"/>